<organism evidence="7 8">
    <name type="scientific">Nocardiopsis mwathae</name>
    <dbReference type="NCBI Taxonomy" id="1472723"/>
    <lineage>
        <taxon>Bacteria</taxon>
        <taxon>Bacillati</taxon>
        <taxon>Actinomycetota</taxon>
        <taxon>Actinomycetes</taxon>
        <taxon>Streptosporangiales</taxon>
        <taxon>Nocardiopsidaceae</taxon>
        <taxon>Nocardiopsis</taxon>
    </lineage>
</organism>
<keyword evidence="8" id="KW-1185">Reference proteome</keyword>
<dbReference type="EC" id="1.1.1.28" evidence="7"/>
<dbReference type="SUPFAM" id="SSF51735">
    <property type="entry name" value="NAD(P)-binding Rossmann-fold domains"/>
    <property type="match status" value="1"/>
</dbReference>
<dbReference type="PROSITE" id="PS00670">
    <property type="entry name" value="D_2_HYDROXYACID_DH_2"/>
    <property type="match status" value="1"/>
</dbReference>
<dbReference type="EMBL" id="JACHDS010000001">
    <property type="protein sequence ID" value="MBB6173007.1"/>
    <property type="molecule type" value="Genomic_DNA"/>
</dbReference>
<dbReference type="PANTHER" id="PTHR43026:SF1">
    <property type="entry name" value="2-HYDROXYACID DEHYDROGENASE HOMOLOG 1-RELATED"/>
    <property type="match status" value="1"/>
</dbReference>
<dbReference type="Gene3D" id="3.40.50.720">
    <property type="entry name" value="NAD(P)-binding Rossmann-like Domain"/>
    <property type="match status" value="2"/>
</dbReference>
<dbReference type="InterPro" id="IPR058205">
    <property type="entry name" value="D-LDH-like"/>
</dbReference>
<dbReference type="InterPro" id="IPR029753">
    <property type="entry name" value="D-isomer_DH_CS"/>
</dbReference>
<dbReference type="GO" id="GO:0008720">
    <property type="term" value="F:D-lactate dehydrogenase (NAD+) activity"/>
    <property type="evidence" value="ECO:0007669"/>
    <property type="project" value="UniProtKB-EC"/>
</dbReference>
<comment type="similarity">
    <text evidence="1 4">Belongs to the D-isomer specific 2-hydroxyacid dehydrogenase family.</text>
</comment>
<evidence type="ECO:0000256" key="4">
    <source>
        <dbReference type="RuleBase" id="RU003719"/>
    </source>
</evidence>
<dbReference type="AlphaFoldDB" id="A0A7W9YIY6"/>
<dbReference type="RefSeq" id="WP_184076224.1">
    <property type="nucleotide sequence ID" value="NZ_JACHDS010000001.1"/>
</dbReference>
<dbReference type="Pfam" id="PF02826">
    <property type="entry name" value="2-Hacid_dh_C"/>
    <property type="match status" value="1"/>
</dbReference>
<reference evidence="7 8" key="1">
    <citation type="submission" date="2020-08" db="EMBL/GenBank/DDBJ databases">
        <title>Sequencing the genomes of 1000 actinobacteria strains.</title>
        <authorList>
            <person name="Klenk H.-P."/>
        </authorList>
    </citation>
    <scope>NUCLEOTIDE SEQUENCE [LARGE SCALE GENOMIC DNA]</scope>
    <source>
        <strain evidence="7 8">DSM 46659</strain>
    </source>
</reference>
<evidence type="ECO:0000259" key="6">
    <source>
        <dbReference type="Pfam" id="PF02826"/>
    </source>
</evidence>
<evidence type="ECO:0000313" key="7">
    <source>
        <dbReference type="EMBL" id="MBB6173007.1"/>
    </source>
</evidence>
<dbReference type="Proteomes" id="UP000546642">
    <property type="component" value="Unassembled WGS sequence"/>
</dbReference>
<evidence type="ECO:0000256" key="3">
    <source>
        <dbReference type="ARBA" id="ARBA00023027"/>
    </source>
</evidence>
<comment type="caution">
    <text evidence="7">The sequence shown here is derived from an EMBL/GenBank/DDBJ whole genome shotgun (WGS) entry which is preliminary data.</text>
</comment>
<protein>
    <submittedName>
        <fullName evidence="7">D-lactate dehydrogenase</fullName>
        <ecNumber evidence="7">1.1.1.28</ecNumber>
    </submittedName>
</protein>
<dbReference type="SUPFAM" id="SSF52283">
    <property type="entry name" value="Formate/glycerate dehydrogenase catalytic domain-like"/>
    <property type="match status" value="1"/>
</dbReference>
<evidence type="ECO:0000256" key="2">
    <source>
        <dbReference type="ARBA" id="ARBA00023002"/>
    </source>
</evidence>
<dbReference type="PROSITE" id="PS00065">
    <property type="entry name" value="D_2_HYDROXYACID_DH_1"/>
    <property type="match status" value="1"/>
</dbReference>
<dbReference type="Pfam" id="PF00389">
    <property type="entry name" value="2-Hacid_dh"/>
    <property type="match status" value="1"/>
</dbReference>
<feature type="domain" description="D-isomer specific 2-hydroxyacid dehydrogenase catalytic" evidence="5">
    <location>
        <begin position="15"/>
        <end position="330"/>
    </location>
</feature>
<dbReference type="GO" id="GO:0051287">
    <property type="term" value="F:NAD binding"/>
    <property type="evidence" value="ECO:0007669"/>
    <property type="project" value="InterPro"/>
</dbReference>
<evidence type="ECO:0000313" key="8">
    <source>
        <dbReference type="Proteomes" id="UP000546642"/>
    </source>
</evidence>
<name>A0A7W9YIY6_9ACTN</name>
<dbReference type="PANTHER" id="PTHR43026">
    <property type="entry name" value="2-HYDROXYACID DEHYDROGENASE HOMOLOG 1-RELATED"/>
    <property type="match status" value="1"/>
</dbReference>
<evidence type="ECO:0000259" key="5">
    <source>
        <dbReference type="Pfam" id="PF00389"/>
    </source>
</evidence>
<proteinExistence type="inferred from homology"/>
<accession>A0A7W9YIY6</accession>
<keyword evidence="3" id="KW-0520">NAD</keyword>
<dbReference type="InterPro" id="IPR006140">
    <property type="entry name" value="D-isomer_DH_NAD-bd"/>
</dbReference>
<dbReference type="InterPro" id="IPR006139">
    <property type="entry name" value="D-isomer_2_OHA_DH_cat_dom"/>
</dbReference>
<dbReference type="InterPro" id="IPR036291">
    <property type="entry name" value="NAD(P)-bd_dom_sf"/>
</dbReference>
<dbReference type="InterPro" id="IPR029752">
    <property type="entry name" value="D-isomer_DH_CS1"/>
</dbReference>
<feature type="domain" description="D-isomer specific 2-hydroxyacid dehydrogenase NAD-binding" evidence="6">
    <location>
        <begin position="106"/>
        <end position="302"/>
    </location>
</feature>
<sequence length="333" mass="36467">MKISFFEVEEWERQVLKVLAGDHEVRFEAEPLNERLAVEHADADVISTFIYSDVSSGVLDRFHSLGLIATRSTGYDHIDMGWCHEHGVDVDNVPAYGERTIAEHVFALLLAISHRIVEGVDRTRRGDFSLSGLRGFDLHGKIMGVVGTGGIGRHTVEIARGFGMDVLATDPLPDAVLAADPRVGYVDLPTLLASADVVSLHVPGGEATRHMLGQPQFARMRRGAVLINTSRGEVVDSQALLRALADGTVAAAGLDVIEAEPALREEAELLRSVFTRGHDLETLLTDHILLRMRNVIITPHSAFYTEEAVRRILDTTRDNIEAYAAGRRLNAVA</sequence>
<keyword evidence="2 4" id="KW-0560">Oxidoreductase</keyword>
<gene>
    <name evidence="7" type="ORF">HNR23_003067</name>
</gene>
<dbReference type="PROSITE" id="PS00671">
    <property type="entry name" value="D_2_HYDROXYACID_DH_3"/>
    <property type="match status" value="1"/>
</dbReference>
<evidence type="ECO:0000256" key="1">
    <source>
        <dbReference type="ARBA" id="ARBA00005854"/>
    </source>
</evidence>